<gene>
    <name evidence="1" type="ORF">FH759_03470</name>
</gene>
<evidence type="ECO:0000313" key="1">
    <source>
        <dbReference type="EMBL" id="MTJ03742.1"/>
    </source>
</evidence>
<evidence type="ECO:0000313" key="2">
    <source>
        <dbReference type="Proteomes" id="UP000483078"/>
    </source>
</evidence>
<sequence>MAADTRDAVYEAVALGIGVGFMWRFGTYRSDTLRRIRVPEFASTVDEVVFALADERNSLVDLFFNVARQLRPDVLIQI</sequence>
<evidence type="ECO:0008006" key="3">
    <source>
        <dbReference type="Google" id="ProtNLM"/>
    </source>
</evidence>
<proteinExistence type="predicted"/>
<dbReference type="AlphaFoldDB" id="A0A7C9LM31"/>
<reference evidence="1 2" key="1">
    <citation type="submission" date="2019-06" db="EMBL/GenBank/DDBJ databases">
        <title>Enrichment of Autotrophic Halophilic Microorganisms from Red Sea Brine Pool Using Microbial Electrosynthesis System.</title>
        <authorList>
            <person name="Alqahtani M.F."/>
            <person name="Bajracharya S."/>
            <person name="Katuri K.P."/>
            <person name="Ali M."/>
            <person name="Saikaly P.E."/>
        </authorList>
    </citation>
    <scope>NUCLEOTIDE SEQUENCE [LARGE SCALE GENOMIC DNA]</scope>
    <source>
        <strain evidence="1">MES6</strain>
    </source>
</reference>
<organism evidence="1 2">
    <name type="scientific">Sediminimonas qiaohouensis</name>
    <dbReference type="NCBI Taxonomy" id="552061"/>
    <lineage>
        <taxon>Bacteria</taxon>
        <taxon>Pseudomonadati</taxon>
        <taxon>Pseudomonadota</taxon>
        <taxon>Alphaproteobacteria</taxon>
        <taxon>Rhodobacterales</taxon>
        <taxon>Roseobacteraceae</taxon>
        <taxon>Sediminimonas</taxon>
    </lineage>
</organism>
<comment type="caution">
    <text evidence="1">The sequence shown here is derived from an EMBL/GenBank/DDBJ whole genome shotgun (WGS) entry which is preliminary data.</text>
</comment>
<dbReference type="EMBL" id="VENJ01000004">
    <property type="protein sequence ID" value="MTJ03742.1"/>
    <property type="molecule type" value="Genomic_DNA"/>
</dbReference>
<dbReference type="RefSeq" id="WP_273248314.1">
    <property type="nucleotide sequence ID" value="NZ_VENJ01000004.1"/>
</dbReference>
<dbReference type="Proteomes" id="UP000483078">
    <property type="component" value="Unassembled WGS sequence"/>
</dbReference>
<protein>
    <recommendedName>
        <fullName evidence="3">LysR substrate-binding domain-containing protein</fullName>
    </recommendedName>
</protein>
<accession>A0A7C9LM31</accession>
<name>A0A7C9LM31_9RHOB</name>